<dbReference type="InterPro" id="IPR003892">
    <property type="entry name" value="CUE"/>
</dbReference>
<evidence type="ECO:0000313" key="3">
    <source>
        <dbReference type="EMBL" id="CZR50631.1"/>
    </source>
</evidence>
<feature type="compositionally biased region" description="Basic and acidic residues" evidence="1">
    <location>
        <begin position="172"/>
        <end position="204"/>
    </location>
</feature>
<accession>A0A1L7WCX6</accession>
<evidence type="ECO:0000256" key="1">
    <source>
        <dbReference type="SAM" id="MobiDB-lite"/>
    </source>
</evidence>
<evidence type="ECO:0000259" key="2">
    <source>
        <dbReference type="PROSITE" id="PS51140"/>
    </source>
</evidence>
<feature type="compositionally biased region" description="Basic and acidic residues" evidence="1">
    <location>
        <begin position="139"/>
        <end position="151"/>
    </location>
</feature>
<feature type="compositionally biased region" description="Polar residues" evidence="1">
    <location>
        <begin position="94"/>
        <end position="103"/>
    </location>
</feature>
<evidence type="ECO:0000313" key="4">
    <source>
        <dbReference type="Proteomes" id="UP000184330"/>
    </source>
</evidence>
<reference evidence="3 4" key="1">
    <citation type="submission" date="2016-03" db="EMBL/GenBank/DDBJ databases">
        <authorList>
            <person name="Ploux O."/>
        </authorList>
    </citation>
    <scope>NUCLEOTIDE SEQUENCE [LARGE SCALE GENOMIC DNA]</scope>
    <source>
        <strain evidence="3 4">UAMH 11012</strain>
    </source>
</reference>
<dbReference type="GO" id="GO:0043130">
    <property type="term" value="F:ubiquitin binding"/>
    <property type="evidence" value="ECO:0007669"/>
    <property type="project" value="InterPro"/>
</dbReference>
<name>A0A1L7WCX6_9HELO</name>
<feature type="compositionally biased region" description="Polar residues" evidence="1">
    <location>
        <begin position="55"/>
        <end position="85"/>
    </location>
</feature>
<dbReference type="AlphaFoldDB" id="A0A1L7WCX6"/>
<dbReference type="EMBL" id="FJOG01000001">
    <property type="protein sequence ID" value="CZR50631.1"/>
    <property type="molecule type" value="Genomic_DNA"/>
</dbReference>
<feature type="compositionally biased region" description="Acidic residues" evidence="1">
    <location>
        <begin position="205"/>
        <end position="219"/>
    </location>
</feature>
<protein>
    <recommendedName>
        <fullName evidence="2">CUE domain-containing protein</fullName>
    </recommendedName>
</protein>
<dbReference type="OrthoDB" id="10684458at2759"/>
<keyword evidence="4" id="KW-1185">Reference proteome</keyword>
<dbReference type="Proteomes" id="UP000184330">
    <property type="component" value="Unassembled WGS sequence"/>
</dbReference>
<proteinExistence type="predicted"/>
<dbReference type="PROSITE" id="PS51140">
    <property type="entry name" value="CUE"/>
    <property type="match status" value="1"/>
</dbReference>
<feature type="region of interest" description="Disordered" evidence="1">
    <location>
        <begin position="52"/>
        <end position="221"/>
    </location>
</feature>
<sequence>MASNPEASAYIQAIERRDKAAFVKDAYPQFTEKTILEYLQRSDWDVEQATVALSKRQSGPEVQQAESSKVQEKLQQQQHSSSAAPGSSKLASRPATTTGSGSSAPHHAISIAIDSNDDQPGIDPSENDDPASDLYGVSDEERNRQKSEKRGKSGKRAASSEGQLQSSRKKSKGLEESEGSKGERDGEGSRSGKEKEKEEQKDEEKGDEQEDEKEEDDSASDWVENAAGQFKLKTGIVLALDSGDHPVVFTRKLLRDHFDFFEERLQPNPPGAKILLETIEVPFVSRVMFDIIFQWATSTCRQGLIVLTEARLRTPTIEIDNLIQLALAAKLLGPPSSDLLETTIADRIRSILREDRNRLSDYHIERACGGFKREHAVRRVIIDTLVEPYAKCRGDIRVAATRKPYVDASSEQKCYAQIIDTPGLEAELNELVMVAIRGRQKWDTTRTAPTELQDPLFKDGVRGGQFVINVDPHTSKTT</sequence>
<organism evidence="3 4">
    <name type="scientific">Phialocephala subalpina</name>
    <dbReference type="NCBI Taxonomy" id="576137"/>
    <lineage>
        <taxon>Eukaryota</taxon>
        <taxon>Fungi</taxon>
        <taxon>Dikarya</taxon>
        <taxon>Ascomycota</taxon>
        <taxon>Pezizomycotina</taxon>
        <taxon>Leotiomycetes</taxon>
        <taxon>Helotiales</taxon>
        <taxon>Mollisiaceae</taxon>
        <taxon>Phialocephala</taxon>
        <taxon>Phialocephala fortinii species complex</taxon>
    </lineage>
</organism>
<gene>
    <name evidence="3" type="ORF">PAC_00505</name>
</gene>
<feature type="domain" description="CUE" evidence="2">
    <location>
        <begin position="15"/>
        <end position="58"/>
    </location>
</feature>